<dbReference type="Gene3D" id="3.40.50.850">
    <property type="entry name" value="Isochorismatase-like"/>
    <property type="match status" value="1"/>
</dbReference>
<proteinExistence type="predicted"/>
<dbReference type="InterPro" id="IPR050272">
    <property type="entry name" value="Isochorismatase-like_hydrls"/>
</dbReference>
<sequence>MNNNVLVVVDMQVGVLAMPRYDRAGKAALINQLIDVADVVIFIQHAEGDMGVGSDLWQIIPELHQPEHAHYVTKTACDAFWNTTLDALLQRMGTRAFTVCGCATDYCVDTTIKVGASKGYAITVAADAHTTADRTYASAQELIGQHNEVWAGLSLPGNPIAVIPTATLLSAWRSPR</sequence>
<organism evidence="3 4">
    <name type="scientific">Symbiopectobacterium purcellii</name>
    <dbReference type="NCBI Taxonomy" id="2871826"/>
    <lineage>
        <taxon>Bacteria</taxon>
        <taxon>Pseudomonadati</taxon>
        <taxon>Pseudomonadota</taxon>
        <taxon>Gammaproteobacteria</taxon>
        <taxon>Enterobacterales</taxon>
        <taxon>Enterobacteriaceae</taxon>
    </lineage>
</organism>
<dbReference type="SUPFAM" id="SSF52499">
    <property type="entry name" value="Isochorismatase-like hydrolases"/>
    <property type="match status" value="1"/>
</dbReference>
<dbReference type="Pfam" id="PF00857">
    <property type="entry name" value="Isochorismatase"/>
    <property type="match status" value="1"/>
</dbReference>
<dbReference type="PANTHER" id="PTHR43540">
    <property type="entry name" value="PEROXYUREIDOACRYLATE/UREIDOACRYLATE AMIDOHYDROLASE-RELATED"/>
    <property type="match status" value="1"/>
</dbReference>
<dbReference type="InterPro" id="IPR000868">
    <property type="entry name" value="Isochorismatase-like_dom"/>
</dbReference>
<evidence type="ECO:0000259" key="2">
    <source>
        <dbReference type="Pfam" id="PF00857"/>
    </source>
</evidence>
<dbReference type="Proteomes" id="UP000825886">
    <property type="component" value="Chromosome"/>
</dbReference>
<gene>
    <name evidence="3" type="ORF">K6K13_16140</name>
</gene>
<keyword evidence="1" id="KW-0378">Hydrolase</keyword>
<dbReference type="InterPro" id="IPR036380">
    <property type="entry name" value="Isochorismatase-like_sf"/>
</dbReference>
<reference evidence="3 4" key="1">
    <citation type="submission" date="2021-08" db="EMBL/GenBank/DDBJ databases">
        <title>Culture and genomic analysis of Symbiopectobacterium purcellii sp. nov. gen. nov., isolated from the leafhopper Empoasca decipiens.</title>
        <authorList>
            <person name="Nadal-Jimenez P."/>
            <person name="Siozios S."/>
            <person name="Halliday N."/>
            <person name="Camara M."/>
            <person name="Hurst G.D.D."/>
        </authorList>
    </citation>
    <scope>NUCLEOTIDE SEQUENCE [LARGE SCALE GENOMIC DNA]</scope>
    <source>
        <strain evidence="3 4">SyEd1</strain>
    </source>
</reference>
<dbReference type="EMBL" id="CP081864">
    <property type="protein sequence ID" value="QZN94783.1"/>
    <property type="molecule type" value="Genomic_DNA"/>
</dbReference>
<feature type="domain" description="Isochorismatase-like" evidence="2">
    <location>
        <begin position="5"/>
        <end position="136"/>
    </location>
</feature>
<dbReference type="RefSeq" id="WP_222157896.1">
    <property type="nucleotide sequence ID" value="NZ_CP081864.1"/>
</dbReference>
<evidence type="ECO:0000313" key="3">
    <source>
        <dbReference type="EMBL" id="QZN94783.1"/>
    </source>
</evidence>
<protein>
    <submittedName>
        <fullName evidence="3">Isochorismatase family protein</fullName>
    </submittedName>
</protein>
<evidence type="ECO:0000313" key="4">
    <source>
        <dbReference type="Proteomes" id="UP000825886"/>
    </source>
</evidence>
<dbReference type="PANTHER" id="PTHR43540:SF14">
    <property type="entry name" value="ISOCHORISMATASE"/>
    <property type="match status" value="1"/>
</dbReference>
<evidence type="ECO:0000256" key="1">
    <source>
        <dbReference type="ARBA" id="ARBA00022801"/>
    </source>
</evidence>
<accession>A0ABX9AHY5</accession>
<name>A0ABX9AHY5_9ENTR</name>
<keyword evidence="4" id="KW-1185">Reference proteome</keyword>